<evidence type="ECO:0000256" key="3">
    <source>
        <dbReference type="ARBA" id="ARBA00022692"/>
    </source>
</evidence>
<feature type="transmembrane region" description="Helical" evidence="11">
    <location>
        <begin position="258"/>
        <end position="276"/>
    </location>
</feature>
<keyword evidence="2" id="KW-0813">Transport</keyword>
<evidence type="ECO:0000259" key="12">
    <source>
        <dbReference type="PROSITE" id="PS51371"/>
    </source>
</evidence>
<feature type="transmembrane region" description="Helical" evidence="11">
    <location>
        <begin position="297"/>
        <end position="315"/>
    </location>
</feature>
<dbReference type="SUPFAM" id="SSF54631">
    <property type="entry name" value="CBS-domain pair"/>
    <property type="match status" value="1"/>
</dbReference>
<keyword evidence="6 11" id="KW-0472">Membrane</keyword>
<feature type="domain" description="CBS" evidence="12">
    <location>
        <begin position="487"/>
        <end position="547"/>
    </location>
</feature>
<dbReference type="InterPro" id="IPR046342">
    <property type="entry name" value="CBS_dom_sf"/>
</dbReference>
<gene>
    <name evidence="13" type="primary">clcA_2</name>
    <name evidence="13" type="ORF">V144x_33640</name>
</gene>
<feature type="transmembrane region" description="Helical" evidence="11">
    <location>
        <begin position="346"/>
        <end position="364"/>
    </location>
</feature>
<proteinExistence type="predicted"/>
<dbReference type="Gene3D" id="3.10.580.10">
    <property type="entry name" value="CBS-domain"/>
    <property type="match status" value="1"/>
</dbReference>
<feature type="transmembrane region" description="Helical" evidence="11">
    <location>
        <begin position="177"/>
        <end position="202"/>
    </location>
</feature>
<dbReference type="Pfam" id="PF00571">
    <property type="entry name" value="CBS"/>
    <property type="match status" value="2"/>
</dbReference>
<dbReference type="EMBL" id="CP037920">
    <property type="protein sequence ID" value="QDT97881.1"/>
    <property type="molecule type" value="Genomic_DNA"/>
</dbReference>
<evidence type="ECO:0000256" key="11">
    <source>
        <dbReference type="SAM" id="Phobius"/>
    </source>
</evidence>
<dbReference type="GO" id="GO:0034707">
    <property type="term" value="C:chloride channel complex"/>
    <property type="evidence" value="ECO:0007669"/>
    <property type="project" value="UniProtKB-KW"/>
</dbReference>
<dbReference type="InterPro" id="IPR014743">
    <property type="entry name" value="Cl-channel_core"/>
</dbReference>
<evidence type="ECO:0000313" key="14">
    <source>
        <dbReference type="Proteomes" id="UP000318704"/>
    </source>
</evidence>
<evidence type="ECO:0000256" key="8">
    <source>
        <dbReference type="ARBA" id="ARBA00023214"/>
    </source>
</evidence>
<organism evidence="13 14">
    <name type="scientific">Gimesia aquarii</name>
    <dbReference type="NCBI Taxonomy" id="2527964"/>
    <lineage>
        <taxon>Bacteria</taxon>
        <taxon>Pseudomonadati</taxon>
        <taxon>Planctomycetota</taxon>
        <taxon>Planctomycetia</taxon>
        <taxon>Planctomycetales</taxon>
        <taxon>Planctomycetaceae</taxon>
        <taxon>Gimesia</taxon>
    </lineage>
</organism>
<keyword evidence="8" id="KW-0868">Chloride</keyword>
<evidence type="ECO:0000256" key="10">
    <source>
        <dbReference type="PROSITE-ProRule" id="PRU00703"/>
    </source>
</evidence>
<dbReference type="AlphaFoldDB" id="A0A517VY13"/>
<dbReference type="Pfam" id="PF00654">
    <property type="entry name" value="Voltage_CLC"/>
    <property type="match status" value="1"/>
</dbReference>
<accession>A0A517VY13</accession>
<evidence type="ECO:0000256" key="1">
    <source>
        <dbReference type="ARBA" id="ARBA00004141"/>
    </source>
</evidence>
<feature type="domain" description="CBS" evidence="12">
    <location>
        <begin position="554"/>
        <end position="615"/>
    </location>
</feature>
<protein>
    <submittedName>
        <fullName evidence="13">H(+)/Cl(-) exchange transporter ClcA</fullName>
    </submittedName>
</protein>
<dbReference type="GO" id="GO:0005254">
    <property type="term" value="F:chloride channel activity"/>
    <property type="evidence" value="ECO:0007669"/>
    <property type="project" value="UniProtKB-KW"/>
</dbReference>
<keyword evidence="10" id="KW-0129">CBS domain</keyword>
<dbReference type="InterPro" id="IPR000644">
    <property type="entry name" value="CBS_dom"/>
</dbReference>
<feature type="transmembrane region" description="Helical" evidence="11">
    <location>
        <begin position="82"/>
        <end position="103"/>
    </location>
</feature>
<dbReference type="PROSITE" id="PS51371">
    <property type="entry name" value="CBS"/>
    <property type="match status" value="2"/>
</dbReference>
<dbReference type="SUPFAM" id="SSF81340">
    <property type="entry name" value="Clc chloride channel"/>
    <property type="match status" value="1"/>
</dbReference>
<keyword evidence="3 11" id="KW-0812">Transmembrane</keyword>
<feature type="transmembrane region" description="Helical" evidence="11">
    <location>
        <begin position="21"/>
        <end position="44"/>
    </location>
</feature>
<evidence type="ECO:0000256" key="7">
    <source>
        <dbReference type="ARBA" id="ARBA00023173"/>
    </source>
</evidence>
<feature type="transmembrane region" description="Helical" evidence="11">
    <location>
        <begin position="370"/>
        <end position="390"/>
    </location>
</feature>
<dbReference type="FunFam" id="1.10.3080.10:FF:000018">
    <property type="entry name" value="Chloride transporter, ClC family"/>
    <property type="match status" value="1"/>
</dbReference>
<keyword evidence="7" id="KW-0869">Chloride channel</keyword>
<dbReference type="CDD" id="cd00400">
    <property type="entry name" value="Voltage_gated_ClC"/>
    <property type="match status" value="1"/>
</dbReference>
<evidence type="ECO:0000256" key="4">
    <source>
        <dbReference type="ARBA" id="ARBA00022989"/>
    </source>
</evidence>
<dbReference type="Proteomes" id="UP000318704">
    <property type="component" value="Chromosome"/>
</dbReference>
<evidence type="ECO:0000313" key="13">
    <source>
        <dbReference type="EMBL" id="QDT97881.1"/>
    </source>
</evidence>
<evidence type="ECO:0000256" key="9">
    <source>
        <dbReference type="ARBA" id="ARBA00023303"/>
    </source>
</evidence>
<name>A0A517VY13_9PLAN</name>
<dbReference type="PANTHER" id="PTHR43427">
    <property type="entry name" value="CHLORIDE CHANNEL PROTEIN CLC-E"/>
    <property type="match status" value="1"/>
</dbReference>
<keyword evidence="9" id="KW-0407">Ion channel</keyword>
<evidence type="ECO:0000256" key="2">
    <source>
        <dbReference type="ARBA" id="ARBA00022448"/>
    </source>
</evidence>
<feature type="transmembrane region" description="Helical" evidence="11">
    <location>
        <begin position="432"/>
        <end position="450"/>
    </location>
</feature>
<evidence type="ECO:0000256" key="6">
    <source>
        <dbReference type="ARBA" id="ARBA00023136"/>
    </source>
</evidence>
<evidence type="ECO:0000256" key="5">
    <source>
        <dbReference type="ARBA" id="ARBA00023065"/>
    </source>
</evidence>
<dbReference type="InterPro" id="IPR050368">
    <property type="entry name" value="ClC-type_chloride_channel"/>
</dbReference>
<keyword evidence="5" id="KW-0406">Ion transport</keyword>
<dbReference type="KEGG" id="gaw:V144x_33640"/>
<comment type="subcellular location">
    <subcellularLocation>
        <location evidence="1">Membrane</location>
        <topology evidence="1">Multi-pass membrane protein</topology>
    </subcellularLocation>
</comment>
<keyword evidence="4 11" id="KW-1133">Transmembrane helix</keyword>
<dbReference type="InterPro" id="IPR001807">
    <property type="entry name" value="ClC"/>
</dbReference>
<sequence>MIPIKKLSSLLKFFDLRTSGKWFVLSCLIGIVAGLGAITFDALIQFVEHYSLVSIAGFDDPQTIGEHTIFETEGNEAIFSPWLVLLIITLGGLASGVIVYNFAPEAEGHGTDAAIDAFHTKRGMIPLRVPIVKTIASALTLGTGGSGGREGPIAQIGAGFGSWVASALKLSERDRRILLAAGVGAGIGAIFRAPLAGALFAAEILYSDADFESDVIVPAAMSSIIAYSVYCLSLPADLQFLPLFGNGLHHSVDSHGELIPYTILSIILSLSAAFYVKTFYGTAGLFKKLPIKPMFRPAIGAFLTGLVGIGMYYLYGKDVRALAVLSTGYGFLQDALTSAKSLGIPLLLSIAFVKIFTTSLTIGSGGSGGVFGPSMIIGGCVGTATGLFFQQLWPDLITQPEAFGLVGMAGFFAGAAHAPISTIIMVSEITGNYALLLPTMLASTLCFVLCQKVHLYQKQYPSRLDSPAHRGDFLVDVLEGSRISDVFDPGRKIQLIPESKSLDEIVHSLAGTQQHYFPVIDKDGKMVGIFSEDDVRAYLYDETIWKLALARDIMKPDFAKISPDDDLNTALQRFTAINVEALPVVDQNDPGILLGMLTRKEMIGYYNQQLIKHKRAHVENSN</sequence>
<dbReference type="PANTHER" id="PTHR43427:SF6">
    <property type="entry name" value="CHLORIDE CHANNEL PROTEIN CLC-E"/>
    <property type="match status" value="1"/>
</dbReference>
<dbReference type="PRINTS" id="PR00762">
    <property type="entry name" value="CLCHANNEL"/>
</dbReference>
<feature type="transmembrane region" description="Helical" evidence="11">
    <location>
        <begin position="402"/>
        <end position="426"/>
    </location>
</feature>
<dbReference type="SMART" id="SM00116">
    <property type="entry name" value="CBS"/>
    <property type="match status" value="2"/>
</dbReference>
<dbReference type="Gene3D" id="1.10.3080.10">
    <property type="entry name" value="Clc chloride channel"/>
    <property type="match status" value="1"/>
</dbReference>
<reference evidence="13 14" key="1">
    <citation type="submission" date="2019-03" db="EMBL/GenBank/DDBJ databases">
        <title>Deep-cultivation of Planctomycetes and their phenomic and genomic characterization uncovers novel biology.</title>
        <authorList>
            <person name="Wiegand S."/>
            <person name="Jogler M."/>
            <person name="Boedeker C."/>
            <person name="Pinto D."/>
            <person name="Vollmers J."/>
            <person name="Rivas-Marin E."/>
            <person name="Kohn T."/>
            <person name="Peeters S.H."/>
            <person name="Heuer A."/>
            <person name="Rast P."/>
            <person name="Oberbeckmann S."/>
            <person name="Bunk B."/>
            <person name="Jeske O."/>
            <person name="Meyerdierks A."/>
            <person name="Storesund J.E."/>
            <person name="Kallscheuer N."/>
            <person name="Luecker S."/>
            <person name="Lage O.M."/>
            <person name="Pohl T."/>
            <person name="Merkel B.J."/>
            <person name="Hornburger P."/>
            <person name="Mueller R.-W."/>
            <person name="Bruemmer F."/>
            <person name="Labrenz M."/>
            <person name="Spormann A.M."/>
            <person name="Op den Camp H."/>
            <person name="Overmann J."/>
            <person name="Amann R."/>
            <person name="Jetten M.S.M."/>
            <person name="Mascher T."/>
            <person name="Medema M.H."/>
            <person name="Devos D.P."/>
            <person name="Kaster A.-K."/>
            <person name="Ovreas L."/>
            <person name="Rohde M."/>
            <person name="Galperin M.Y."/>
            <person name="Jogler C."/>
        </authorList>
    </citation>
    <scope>NUCLEOTIDE SEQUENCE [LARGE SCALE GENOMIC DNA]</scope>
    <source>
        <strain evidence="13 14">V144</strain>
    </source>
</reference>